<evidence type="ECO:0000313" key="2">
    <source>
        <dbReference type="Proteomes" id="UP000468650"/>
    </source>
</evidence>
<accession>A0A6N6RGL4</accession>
<dbReference type="SUPFAM" id="SSF47781">
    <property type="entry name" value="RuvA domain 2-like"/>
    <property type="match status" value="1"/>
</dbReference>
<dbReference type="OrthoDB" id="9766750at2"/>
<dbReference type="InterPro" id="IPR010994">
    <property type="entry name" value="RuvA_2-like"/>
</dbReference>
<gene>
    <name evidence="1" type="ORF">F8C67_06835</name>
</gene>
<reference evidence="1 2" key="1">
    <citation type="submission" date="2019-09" db="EMBL/GenBank/DDBJ databases">
        <title>Genomes of family Cryomorphaceae.</title>
        <authorList>
            <person name="Bowman J.P."/>
        </authorList>
    </citation>
    <scope>NUCLEOTIDE SEQUENCE [LARGE SCALE GENOMIC DNA]</scope>
    <source>
        <strain evidence="1 2">LMG 25704</strain>
    </source>
</reference>
<organism evidence="1 2">
    <name type="scientific">Phaeocystidibacter luteus</name>
    <dbReference type="NCBI Taxonomy" id="911197"/>
    <lineage>
        <taxon>Bacteria</taxon>
        <taxon>Pseudomonadati</taxon>
        <taxon>Bacteroidota</taxon>
        <taxon>Flavobacteriia</taxon>
        <taxon>Flavobacteriales</taxon>
        <taxon>Phaeocystidibacteraceae</taxon>
        <taxon>Phaeocystidibacter</taxon>
    </lineage>
</organism>
<evidence type="ECO:0000313" key="1">
    <source>
        <dbReference type="EMBL" id="KAB2810295.1"/>
    </source>
</evidence>
<proteinExistence type="predicted"/>
<sequence length="613" mass="69215">MWKWISVILWSNALLAQTVSFDWEQGLTSQELEQLQDELSAYEANPLALNSATIHELSAHPLISTTEAISIKRYIDEAGALLDWGELCEAHGINGQWIEARKPYLALDENEGYSLKTRGRTKVKASVGIQVDDPTKKGYIDNEYQGIPAQVQGKLEIKNHPYAFYWRWQQDAGEPIHSIRKGIIDHHSFNLQWNGGKTWFVSLGDYRLGHSTGILFGVGFGSAIPQKVGQIHTFFNPNTAISSASEFGTYRGVLARYQRNNWKLQLNLGKDNADARLSDGWVESYPSTGSHRTSTELQRKSAVTNWHEGIYIEKTWKMLRLFWAGHLLYFEKSRLSFRLASSMGGQFIYGTHFLDAELSTDHDNRLAFGMSYSKSFGDASLGMKIRRSAVDYQPSAQNANGLLFSGGGERSAIVLFEYGWKKHSLCGTAYGGYQRKPEWVTSKTRGWQLEYAYHNRGVEAGSRLRSRNKDESQSLHLRNYIKTTALNVEIGVRSDFHWSHPKNGTSMIATSCEFQIPGGKLRADMFYFSSGMDELPVWLMMRTTSMQMSVLRFSKSGAGINVYGGVQLSSTLKLEIRGMVNREFNSKSRGSGLDETPGGLKWAFNFELHYALR</sequence>
<keyword evidence="2" id="KW-1185">Reference proteome</keyword>
<dbReference type="AlphaFoldDB" id="A0A6N6RGL4"/>
<dbReference type="EMBL" id="WBVO01000004">
    <property type="protein sequence ID" value="KAB2810295.1"/>
    <property type="molecule type" value="Genomic_DNA"/>
</dbReference>
<dbReference type="RefSeq" id="WP_151667084.1">
    <property type="nucleotide sequence ID" value="NZ_WBVO01000004.1"/>
</dbReference>
<name>A0A6N6RGL4_9FLAO</name>
<protein>
    <submittedName>
        <fullName evidence="1">Uncharacterized protein</fullName>
    </submittedName>
</protein>
<comment type="caution">
    <text evidence="1">The sequence shown here is derived from an EMBL/GenBank/DDBJ whole genome shotgun (WGS) entry which is preliminary data.</text>
</comment>
<dbReference type="Proteomes" id="UP000468650">
    <property type="component" value="Unassembled WGS sequence"/>
</dbReference>